<dbReference type="PANTHER" id="PTHR35794">
    <property type="entry name" value="CELL DIVISION PROTEIN DIVIVA"/>
    <property type="match status" value="1"/>
</dbReference>
<keyword evidence="3" id="KW-0963">Cytoplasm</keyword>
<evidence type="ECO:0000313" key="8">
    <source>
        <dbReference type="EMBL" id="SHJ04048.1"/>
    </source>
</evidence>
<dbReference type="AlphaFoldDB" id="A0A1M6G241"/>
<evidence type="ECO:0000256" key="1">
    <source>
        <dbReference type="ARBA" id="ARBA00004496"/>
    </source>
</evidence>
<dbReference type="PANTHER" id="PTHR35794:SF2">
    <property type="entry name" value="CELL DIVISION PROTEIN DIVIVA"/>
    <property type="match status" value="1"/>
</dbReference>
<comment type="subcellular location">
    <subcellularLocation>
        <location evidence="1">Cytoplasm</location>
    </subcellularLocation>
</comment>
<dbReference type="Proteomes" id="UP000184442">
    <property type="component" value="Unassembled WGS sequence"/>
</dbReference>
<evidence type="ECO:0000256" key="2">
    <source>
        <dbReference type="ARBA" id="ARBA00009008"/>
    </source>
</evidence>
<keyword evidence="4 8" id="KW-0132">Cell division</keyword>
<evidence type="ECO:0000313" key="9">
    <source>
        <dbReference type="Proteomes" id="UP000184442"/>
    </source>
</evidence>
<organism evidence="8 9">
    <name type="scientific">Lutispora thermophila DSM 19022</name>
    <dbReference type="NCBI Taxonomy" id="1122184"/>
    <lineage>
        <taxon>Bacteria</taxon>
        <taxon>Bacillati</taxon>
        <taxon>Bacillota</taxon>
        <taxon>Clostridia</taxon>
        <taxon>Lutisporales</taxon>
        <taxon>Lutisporaceae</taxon>
        <taxon>Lutispora</taxon>
    </lineage>
</organism>
<dbReference type="STRING" id="1122184.SAMN02745176_02182"/>
<reference evidence="8 9" key="1">
    <citation type="submission" date="2016-11" db="EMBL/GenBank/DDBJ databases">
        <authorList>
            <person name="Jaros S."/>
            <person name="Januszkiewicz K."/>
            <person name="Wedrychowicz H."/>
        </authorList>
    </citation>
    <scope>NUCLEOTIDE SEQUENCE [LARGE SCALE GENOMIC DNA]</scope>
    <source>
        <strain evidence="8 9">DSM 19022</strain>
    </source>
</reference>
<gene>
    <name evidence="8" type="ORF">SAMN02745176_02182</name>
</gene>
<keyword evidence="5 7" id="KW-0175">Coiled coil</keyword>
<dbReference type="NCBIfam" id="TIGR03544">
    <property type="entry name" value="DivI1A_domain"/>
    <property type="match status" value="1"/>
</dbReference>
<name>A0A1M6G241_9FIRM</name>
<evidence type="ECO:0000256" key="4">
    <source>
        <dbReference type="ARBA" id="ARBA00022618"/>
    </source>
</evidence>
<dbReference type="RefSeq" id="WP_073026231.1">
    <property type="nucleotide sequence ID" value="NZ_FQZS01000014.1"/>
</dbReference>
<feature type="coiled-coil region" evidence="7">
    <location>
        <begin position="35"/>
        <end position="130"/>
    </location>
</feature>
<dbReference type="OrthoDB" id="9815492at2"/>
<accession>A0A1M6G241</accession>
<comment type="similarity">
    <text evidence="2">Belongs to the DivIVA family.</text>
</comment>
<dbReference type="InterPro" id="IPR007793">
    <property type="entry name" value="DivIVA_fam"/>
</dbReference>
<evidence type="ECO:0000256" key="7">
    <source>
        <dbReference type="SAM" id="Coils"/>
    </source>
</evidence>
<dbReference type="GO" id="GO:0051301">
    <property type="term" value="P:cell division"/>
    <property type="evidence" value="ECO:0007669"/>
    <property type="project" value="UniProtKB-KW"/>
</dbReference>
<proteinExistence type="inferred from homology"/>
<dbReference type="Pfam" id="PF05103">
    <property type="entry name" value="DivIVA"/>
    <property type="match status" value="1"/>
</dbReference>
<protein>
    <submittedName>
        <fullName evidence="8">Cell division initiation protein</fullName>
    </submittedName>
</protein>
<dbReference type="GO" id="GO:0005737">
    <property type="term" value="C:cytoplasm"/>
    <property type="evidence" value="ECO:0007669"/>
    <property type="project" value="UniProtKB-SubCell"/>
</dbReference>
<keyword evidence="6" id="KW-0131">Cell cycle</keyword>
<evidence type="ECO:0000256" key="3">
    <source>
        <dbReference type="ARBA" id="ARBA00022490"/>
    </source>
</evidence>
<evidence type="ECO:0000256" key="5">
    <source>
        <dbReference type="ARBA" id="ARBA00023054"/>
    </source>
</evidence>
<evidence type="ECO:0000256" key="6">
    <source>
        <dbReference type="ARBA" id="ARBA00023306"/>
    </source>
</evidence>
<keyword evidence="9" id="KW-1185">Reference proteome</keyword>
<dbReference type="InterPro" id="IPR019933">
    <property type="entry name" value="DivIVA_domain"/>
</dbReference>
<dbReference type="EMBL" id="FQZS01000014">
    <property type="protein sequence ID" value="SHJ04048.1"/>
    <property type="molecule type" value="Genomic_DNA"/>
</dbReference>
<sequence>MMTPMDIRNKEFKKGFRGYSEEEVDLFIDKVVSDYEKLYKENIELKDKLNSINERLESYAEIEKTLQSTLIIAQKTSEDIIANARKEAEMIIRESEENRKKIIEDANQSVIDVNREYEELKKQLQIFKTRYKTFLESELSNLESYFKDI</sequence>
<dbReference type="Gene3D" id="6.10.250.660">
    <property type="match status" value="1"/>
</dbReference>